<dbReference type="RefSeq" id="WP_114404895.1">
    <property type="nucleotide sequence ID" value="NZ_QOWE01000003.1"/>
</dbReference>
<dbReference type="InterPro" id="IPR050534">
    <property type="entry name" value="Coronavir_polyprotein_1ab"/>
</dbReference>
<evidence type="ECO:0000313" key="5">
    <source>
        <dbReference type="Proteomes" id="UP000253383"/>
    </source>
</evidence>
<dbReference type="GO" id="GO:0004519">
    <property type="term" value="F:endonuclease activity"/>
    <property type="evidence" value="ECO:0007669"/>
    <property type="project" value="UniProtKB-KW"/>
</dbReference>
<dbReference type="Proteomes" id="UP000253383">
    <property type="component" value="Unassembled WGS sequence"/>
</dbReference>
<feature type="domain" description="AAA+ ATPase" evidence="3">
    <location>
        <begin position="42"/>
        <end position="198"/>
    </location>
</feature>
<comment type="caution">
    <text evidence="4">The sequence shown here is derived from an EMBL/GenBank/DDBJ whole genome shotgun (WGS) entry which is preliminary data.</text>
</comment>
<dbReference type="GO" id="GO:0005524">
    <property type="term" value="F:ATP binding"/>
    <property type="evidence" value="ECO:0007669"/>
    <property type="project" value="UniProtKB-KW"/>
</dbReference>
<dbReference type="SUPFAM" id="SSF52540">
    <property type="entry name" value="P-loop containing nucleoside triphosphate hydrolases"/>
    <property type="match status" value="1"/>
</dbReference>
<accession>A0A368JXP0</accession>
<keyword evidence="5" id="KW-1185">Reference proteome</keyword>
<protein>
    <submittedName>
        <fullName evidence="4">ATP-dependent endonuclease</fullName>
    </submittedName>
</protein>
<evidence type="ECO:0000256" key="1">
    <source>
        <dbReference type="ARBA" id="ARBA00022741"/>
    </source>
</evidence>
<keyword evidence="2" id="KW-0067">ATP-binding</keyword>
<name>A0A368JXP0_9BACT</name>
<dbReference type="SMART" id="SM00382">
    <property type="entry name" value="AAA"/>
    <property type="match status" value="1"/>
</dbReference>
<dbReference type="Pfam" id="PF13538">
    <property type="entry name" value="UvrD_C_2"/>
    <property type="match status" value="1"/>
</dbReference>
<evidence type="ECO:0000313" key="4">
    <source>
        <dbReference type="EMBL" id="RCR70981.1"/>
    </source>
</evidence>
<keyword evidence="4" id="KW-0255">Endonuclease</keyword>
<dbReference type="Pfam" id="PF13245">
    <property type="entry name" value="AAA_19"/>
    <property type="match status" value="1"/>
</dbReference>
<keyword evidence="4" id="KW-0378">Hydrolase</keyword>
<dbReference type="EMBL" id="QOWE01000003">
    <property type="protein sequence ID" value="RCR70981.1"/>
    <property type="molecule type" value="Genomic_DNA"/>
</dbReference>
<dbReference type="InterPro" id="IPR027785">
    <property type="entry name" value="UvrD-like_helicase_C"/>
</dbReference>
<keyword evidence="4" id="KW-0540">Nuclease</keyword>
<dbReference type="CDD" id="cd17933">
    <property type="entry name" value="DEXSc_RecD-like"/>
    <property type="match status" value="1"/>
</dbReference>
<sequence length="480" mass="55278">MNDTLTPAELLAKRFPFKPTPGQQHFFEQMNPFMIRTEHENYRDCFLLKGYAGTGKTTLISTLIKVLPKFGFKSVLLAPTGRAAKVMANYSKRMAQTIHRKIYRQVADSSSGNLVFQRQKNYHEDTVFIVDEASMISDDSEIGMNGLLADLVDFVFENPGNRLMLVGDVAQLPPVGKELSPALDKGYLERHFDMVVVEQELMEVMRQDEHSGILLNATNLRDVLNDPNPKIHLNVRKFRDIYKMTGEKLEDGIRYCYDKYGRENTIIITRSNKMAVQYNQYIRRAINQCEEELDAGDMLMIVKNNYTVLDDDSPAGFLANGDFVEVMKIRKREEQHGLKFATVTLRLVDLEEQPEFETKIILDTLYSPQPSLGREENKQLYESVQQDYFYIKSKKERSEAIRRDPYLSALQVKFAYALTCHKAQGGQWPAVFVDQGYLPDGQVNQDFVRWLYTAITRATDEAFLMNFMPQFFGNTPHEPD</sequence>
<organism evidence="4 5">
    <name type="scientific">Larkinella punicea</name>
    <dbReference type="NCBI Taxonomy" id="2315727"/>
    <lineage>
        <taxon>Bacteria</taxon>
        <taxon>Pseudomonadati</taxon>
        <taxon>Bacteroidota</taxon>
        <taxon>Cytophagia</taxon>
        <taxon>Cytophagales</taxon>
        <taxon>Spirosomataceae</taxon>
        <taxon>Larkinella</taxon>
    </lineage>
</organism>
<dbReference type="OrthoDB" id="9803432at2"/>
<dbReference type="AlphaFoldDB" id="A0A368JXP0"/>
<evidence type="ECO:0000256" key="2">
    <source>
        <dbReference type="ARBA" id="ARBA00022840"/>
    </source>
</evidence>
<proteinExistence type="predicted"/>
<dbReference type="Gene3D" id="3.40.50.300">
    <property type="entry name" value="P-loop containing nucleotide triphosphate hydrolases"/>
    <property type="match status" value="2"/>
</dbReference>
<gene>
    <name evidence="4" type="ORF">DUE52_05185</name>
</gene>
<dbReference type="PANTHER" id="PTHR43788:SF6">
    <property type="entry name" value="DNA HELICASE B"/>
    <property type="match status" value="1"/>
</dbReference>
<dbReference type="PANTHER" id="PTHR43788">
    <property type="entry name" value="DNA2/NAM7 HELICASE FAMILY MEMBER"/>
    <property type="match status" value="1"/>
</dbReference>
<keyword evidence="1" id="KW-0547">Nucleotide-binding</keyword>
<dbReference type="CDD" id="cd18809">
    <property type="entry name" value="SF1_C_RecD"/>
    <property type="match status" value="1"/>
</dbReference>
<dbReference type="InterPro" id="IPR027417">
    <property type="entry name" value="P-loop_NTPase"/>
</dbReference>
<dbReference type="InterPro" id="IPR003593">
    <property type="entry name" value="AAA+_ATPase"/>
</dbReference>
<reference evidence="4 5" key="1">
    <citation type="submission" date="2018-07" db="EMBL/GenBank/DDBJ databases">
        <title>Genome analysis of Larkinella rosea.</title>
        <authorList>
            <person name="Zhou Z."/>
            <person name="Wang G."/>
        </authorList>
    </citation>
    <scope>NUCLEOTIDE SEQUENCE [LARGE SCALE GENOMIC DNA]</scope>
    <source>
        <strain evidence="5">zzj9</strain>
    </source>
</reference>
<dbReference type="GO" id="GO:0003678">
    <property type="term" value="F:DNA helicase activity"/>
    <property type="evidence" value="ECO:0007669"/>
    <property type="project" value="UniProtKB-ARBA"/>
</dbReference>
<evidence type="ECO:0000259" key="3">
    <source>
        <dbReference type="SMART" id="SM00382"/>
    </source>
</evidence>